<dbReference type="STRING" id="1112.A9D12_11255"/>
<feature type="modified residue" description="N6-(pyridoxal phosphate)lysine" evidence="3">
    <location>
        <position position="194"/>
    </location>
</feature>
<dbReference type="PIRSF" id="PIRSF000390">
    <property type="entry name" value="PLP_StrS"/>
    <property type="match status" value="1"/>
</dbReference>
<dbReference type="AlphaFoldDB" id="A0A192D869"/>
<evidence type="ECO:0000256" key="1">
    <source>
        <dbReference type="ARBA" id="ARBA00037999"/>
    </source>
</evidence>
<evidence type="ECO:0000256" key="3">
    <source>
        <dbReference type="PIRSR" id="PIRSR000390-2"/>
    </source>
</evidence>
<name>A0A192D869_9SPHN</name>
<organism evidence="5 6">
    <name type="scientific">Erythrobacter neustonensis</name>
    <dbReference type="NCBI Taxonomy" id="1112"/>
    <lineage>
        <taxon>Bacteria</taxon>
        <taxon>Pseudomonadati</taxon>
        <taxon>Pseudomonadota</taxon>
        <taxon>Alphaproteobacteria</taxon>
        <taxon>Sphingomonadales</taxon>
        <taxon>Erythrobacteraceae</taxon>
        <taxon>Erythrobacter/Porphyrobacter group</taxon>
        <taxon>Erythrobacter</taxon>
    </lineage>
</organism>
<dbReference type="InterPro" id="IPR015422">
    <property type="entry name" value="PyrdxlP-dep_Trfase_small"/>
</dbReference>
<keyword evidence="3 4" id="KW-0663">Pyridoxal phosphate</keyword>
<dbReference type="Gene3D" id="3.90.1150.10">
    <property type="entry name" value="Aspartate Aminotransferase, domain 1"/>
    <property type="match status" value="1"/>
</dbReference>
<keyword evidence="5" id="KW-0808">Transferase</keyword>
<dbReference type="PANTHER" id="PTHR30244:SF34">
    <property type="entry name" value="DTDP-4-AMINO-4,6-DIDEOXYGALACTOSE TRANSAMINASE"/>
    <property type="match status" value="1"/>
</dbReference>
<dbReference type="GO" id="GO:0030170">
    <property type="term" value="F:pyridoxal phosphate binding"/>
    <property type="evidence" value="ECO:0007669"/>
    <property type="project" value="TreeGrafter"/>
</dbReference>
<dbReference type="OrthoDB" id="9768668at2"/>
<reference evidence="5 6" key="1">
    <citation type="submission" date="2016-05" db="EMBL/GenBank/DDBJ databases">
        <title>Compelete Genome Sequence of Bacteriochlorophyll-Synthesizing Bacterium Porphyrobacter neustonensis DSM 9434.</title>
        <authorList>
            <person name="Shi X.-L."/>
            <person name="Wu Y.-H."/>
            <person name="Cheng H."/>
            <person name="Xu L."/>
            <person name="Zhang X.-Q."/>
            <person name="Wang C.-S."/>
            <person name="Xu X.-W."/>
        </authorList>
    </citation>
    <scope>NUCLEOTIDE SEQUENCE [LARGE SCALE GENOMIC DNA]</scope>
    <source>
        <strain evidence="5 6">DSM 9434</strain>
    </source>
</reference>
<protein>
    <submittedName>
        <fullName evidence="5">Aminotransferase</fullName>
    </submittedName>
</protein>
<dbReference type="Pfam" id="PF01041">
    <property type="entry name" value="DegT_DnrJ_EryC1"/>
    <property type="match status" value="1"/>
</dbReference>
<proteinExistence type="inferred from homology"/>
<accession>A0A192D869</accession>
<dbReference type="InterPro" id="IPR015424">
    <property type="entry name" value="PyrdxlP-dep_Trfase"/>
</dbReference>
<dbReference type="PANTHER" id="PTHR30244">
    <property type="entry name" value="TRANSAMINASE"/>
    <property type="match status" value="1"/>
</dbReference>
<sequence>MPLSPAAPAAVPVVSQWPRHEPDEIDAALSVLESGRVNALLHGEQTTRLARAFAAFCGMEHGFCVANGTLALEVAMRALGIGPGDEIIVPARSFFASAGAVLAVGAKPAFADVCPDSQNIDPQSVARLVGPATKAILAVHLAGWPCDMKALRGIADSNGLFLIEDCAQAHGAAIGSHKVGSFGDAAAFSFCTDKIMSTAGEGGLVLFRTAGHCEAGFSYKDHGKNFARMADGQGRPGEFRFIHDFAGSNFRLTEFQAAIGNCQLSKLPQWLAARRHNARVLMMRLAGDDRIRLPLPGPDITHAWYKFYLQLPGAEDLPGYRSQVIGRLQVAGIPAGSGSCPDMSREGAFANMDIRRDGDLPQARRLGRRTVMLPVDHTLGDEAMHRMADALLKALEV</sequence>
<dbReference type="SUPFAM" id="SSF53383">
    <property type="entry name" value="PLP-dependent transferases"/>
    <property type="match status" value="1"/>
</dbReference>
<dbReference type="GO" id="GO:0008483">
    <property type="term" value="F:transaminase activity"/>
    <property type="evidence" value="ECO:0007669"/>
    <property type="project" value="UniProtKB-KW"/>
</dbReference>
<dbReference type="CDD" id="cd00616">
    <property type="entry name" value="AHBA_syn"/>
    <property type="match status" value="1"/>
</dbReference>
<gene>
    <name evidence="5" type="ORF">A9D12_11255</name>
</gene>
<dbReference type="InterPro" id="IPR015421">
    <property type="entry name" value="PyrdxlP-dep_Trfase_major"/>
</dbReference>
<keyword evidence="6" id="KW-1185">Reference proteome</keyword>
<keyword evidence="5" id="KW-0032">Aminotransferase</keyword>
<evidence type="ECO:0000313" key="5">
    <source>
        <dbReference type="EMBL" id="ANK14310.1"/>
    </source>
</evidence>
<evidence type="ECO:0000313" key="6">
    <source>
        <dbReference type="Proteomes" id="UP000078263"/>
    </source>
</evidence>
<feature type="active site" description="Proton acceptor" evidence="2">
    <location>
        <position position="194"/>
    </location>
</feature>
<dbReference type="EMBL" id="CP016033">
    <property type="protein sequence ID" value="ANK14310.1"/>
    <property type="molecule type" value="Genomic_DNA"/>
</dbReference>
<evidence type="ECO:0000256" key="4">
    <source>
        <dbReference type="RuleBase" id="RU004508"/>
    </source>
</evidence>
<dbReference type="Gene3D" id="3.40.640.10">
    <property type="entry name" value="Type I PLP-dependent aspartate aminotransferase-like (Major domain)"/>
    <property type="match status" value="1"/>
</dbReference>
<comment type="similarity">
    <text evidence="1 4">Belongs to the DegT/DnrJ/EryC1 family.</text>
</comment>
<dbReference type="InterPro" id="IPR000653">
    <property type="entry name" value="DegT/StrS_aminotransferase"/>
</dbReference>
<evidence type="ECO:0000256" key="2">
    <source>
        <dbReference type="PIRSR" id="PIRSR000390-1"/>
    </source>
</evidence>
<dbReference type="Proteomes" id="UP000078263">
    <property type="component" value="Chromosome"/>
</dbReference>
<dbReference type="RefSeq" id="WP_068354372.1">
    <property type="nucleotide sequence ID" value="NZ_CP016033.1"/>
</dbReference>
<dbReference type="GO" id="GO:0000271">
    <property type="term" value="P:polysaccharide biosynthetic process"/>
    <property type="evidence" value="ECO:0007669"/>
    <property type="project" value="TreeGrafter"/>
</dbReference>
<dbReference type="KEGG" id="pns:A9D12_11255"/>